<comment type="caution">
    <text evidence="9">The sequence shown here is derived from an EMBL/GenBank/DDBJ whole genome shotgun (WGS) entry which is preliminary data.</text>
</comment>
<keyword evidence="3" id="KW-0949">S-adenosyl-L-methionine</keyword>
<evidence type="ECO:0000256" key="5">
    <source>
        <dbReference type="ARBA" id="ARBA00023004"/>
    </source>
</evidence>
<organism evidence="9 10">
    <name type="scientific">Rhodobium gokarnense</name>
    <dbReference type="NCBI Taxonomy" id="364296"/>
    <lineage>
        <taxon>Bacteria</taxon>
        <taxon>Pseudomonadati</taxon>
        <taxon>Pseudomonadota</taxon>
        <taxon>Alphaproteobacteria</taxon>
        <taxon>Hyphomicrobiales</taxon>
        <taxon>Rhodobiaceae</taxon>
        <taxon>Rhodobium</taxon>
    </lineage>
</organism>
<dbReference type="InterPro" id="IPR023867">
    <property type="entry name" value="Sulphatase_maturase_rSAM"/>
</dbReference>
<dbReference type="SFLD" id="SFLDG01386">
    <property type="entry name" value="main_SPASM_domain-containing"/>
    <property type="match status" value="1"/>
</dbReference>
<dbReference type="CDD" id="cd01335">
    <property type="entry name" value="Radical_SAM"/>
    <property type="match status" value="1"/>
</dbReference>
<accession>A0ABT3HD95</accession>
<evidence type="ECO:0000256" key="6">
    <source>
        <dbReference type="ARBA" id="ARBA00023014"/>
    </source>
</evidence>
<sequence>MKASRYNVWSQLGSENQLLYNVRTNALLRLSPAMRQRAESFLACPAAEPDADFEKDLVRFGFATKDDGSELASLKAAERVRRFDTRVLGLTICTTLACNLRCVYCYQKKSSDLMSADIQSKVVDFVESQAAGLSGLQVVYFGGEPLVGRKVITSLAAEFKRLAKQKEFAYSAAVITNGYLLTARVAEELADCGVTSAQVTLDGPRRIHDTRRPREHGRGSFDRILENLAAAVDHIGAISVRVNVDKTNIDAIPELLDELERAGLRDKLRVYYAVVDSVTEACKDYGCNCFDKEEFARELTGLQMLSLERGFVIDNFPAGGMGCGAISLNAYVVAPDGTLYKCYNQTGVAGQEVGHIDGALDESRLSRWLAYDLFEYPDCRECTNLPLCLGSCPLQAVETGQPECPSISYGLEDTLKMELLNRRFRQARQANETGETHGERRSGPENGRDVAEAAG</sequence>
<dbReference type="Proteomes" id="UP001209755">
    <property type="component" value="Unassembled WGS sequence"/>
</dbReference>
<evidence type="ECO:0000256" key="2">
    <source>
        <dbReference type="ARBA" id="ARBA00022485"/>
    </source>
</evidence>
<feature type="compositionally biased region" description="Basic and acidic residues" evidence="7">
    <location>
        <begin position="434"/>
        <end position="455"/>
    </location>
</feature>
<dbReference type="EMBL" id="JAOQNS010000007">
    <property type="protein sequence ID" value="MCW2308382.1"/>
    <property type="molecule type" value="Genomic_DNA"/>
</dbReference>
<comment type="cofactor">
    <cofactor evidence="1">
        <name>[4Fe-4S] cluster</name>
        <dbReference type="ChEBI" id="CHEBI:49883"/>
    </cofactor>
</comment>
<evidence type="ECO:0000256" key="3">
    <source>
        <dbReference type="ARBA" id="ARBA00022691"/>
    </source>
</evidence>
<dbReference type="Gene3D" id="3.20.20.70">
    <property type="entry name" value="Aldolase class I"/>
    <property type="match status" value="1"/>
</dbReference>
<dbReference type="Pfam" id="PF04055">
    <property type="entry name" value="Radical_SAM"/>
    <property type="match status" value="1"/>
</dbReference>
<evidence type="ECO:0000313" key="9">
    <source>
        <dbReference type="EMBL" id="MCW2308382.1"/>
    </source>
</evidence>
<evidence type="ECO:0000256" key="7">
    <source>
        <dbReference type="SAM" id="MobiDB-lite"/>
    </source>
</evidence>
<dbReference type="SFLD" id="SFLDS00029">
    <property type="entry name" value="Radical_SAM"/>
    <property type="match status" value="1"/>
</dbReference>
<gene>
    <name evidence="9" type="ORF">M2319_002724</name>
</gene>
<dbReference type="PANTHER" id="PTHR43787:SF3">
    <property type="entry name" value="ARYLSULFATASE REGULATORY PROTEIN"/>
    <property type="match status" value="1"/>
</dbReference>
<dbReference type="SFLD" id="SFLDG01067">
    <property type="entry name" value="SPASM/twitch_domain_containing"/>
    <property type="match status" value="1"/>
</dbReference>
<proteinExistence type="predicted"/>
<feature type="domain" description="Radical SAM core" evidence="8">
    <location>
        <begin position="82"/>
        <end position="312"/>
    </location>
</feature>
<evidence type="ECO:0000259" key="8">
    <source>
        <dbReference type="PROSITE" id="PS51918"/>
    </source>
</evidence>
<keyword evidence="2" id="KW-0004">4Fe-4S</keyword>
<dbReference type="PROSITE" id="PS51918">
    <property type="entry name" value="RADICAL_SAM"/>
    <property type="match status" value="1"/>
</dbReference>
<dbReference type="NCBIfam" id="TIGR04085">
    <property type="entry name" value="rSAM_more_4Fe4S"/>
    <property type="match status" value="1"/>
</dbReference>
<dbReference type="InterPro" id="IPR007197">
    <property type="entry name" value="rSAM"/>
</dbReference>
<dbReference type="RefSeq" id="WP_264602001.1">
    <property type="nucleotide sequence ID" value="NZ_JAOQNS010000007.1"/>
</dbReference>
<protein>
    <recommendedName>
        <fullName evidence="8">Radical SAM core domain-containing protein</fullName>
    </recommendedName>
</protein>
<keyword evidence="5" id="KW-0408">Iron</keyword>
<name>A0ABT3HD95_9HYPH</name>
<keyword evidence="10" id="KW-1185">Reference proteome</keyword>
<evidence type="ECO:0000256" key="4">
    <source>
        <dbReference type="ARBA" id="ARBA00022723"/>
    </source>
</evidence>
<feature type="region of interest" description="Disordered" evidence="7">
    <location>
        <begin position="429"/>
        <end position="455"/>
    </location>
</feature>
<dbReference type="SUPFAM" id="SSF102114">
    <property type="entry name" value="Radical SAM enzymes"/>
    <property type="match status" value="1"/>
</dbReference>
<dbReference type="InterPro" id="IPR023885">
    <property type="entry name" value="4Fe4S-binding_SPASM_dom"/>
</dbReference>
<dbReference type="SFLD" id="SFLDG01384">
    <property type="entry name" value="thioether_bond_formation_requi"/>
    <property type="match status" value="1"/>
</dbReference>
<dbReference type="InterPro" id="IPR058240">
    <property type="entry name" value="rSAM_sf"/>
</dbReference>
<evidence type="ECO:0000256" key="1">
    <source>
        <dbReference type="ARBA" id="ARBA00001966"/>
    </source>
</evidence>
<keyword evidence="6" id="KW-0411">Iron-sulfur</keyword>
<dbReference type="PANTHER" id="PTHR43787">
    <property type="entry name" value="FEMO COFACTOR BIOSYNTHESIS PROTEIN NIFB-RELATED"/>
    <property type="match status" value="1"/>
</dbReference>
<reference evidence="10" key="1">
    <citation type="submission" date="2023-07" db="EMBL/GenBank/DDBJ databases">
        <title>Genome sequencing of Purple Non-Sulfur Bacteria from various extreme environments.</title>
        <authorList>
            <person name="Mayer M."/>
        </authorList>
    </citation>
    <scope>NUCLEOTIDE SEQUENCE [LARGE SCALE GENOMIC DNA]</scope>
    <source>
        <strain evidence="10">DSM 17935</strain>
    </source>
</reference>
<keyword evidence="4" id="KW-0479">Metal-binding</keyword>
<dbReference type="InterPro" id="IPR013785">
    <property type="entry name" value="Aldolase_TIM"/>
</dbReference>
<evidence type="ECO:0000313" key="10">
    <source>
        <dbReference type="Proteomes" id="UP001209755"/>
    </source>
</evidence>